<dbReference type="Gene3D" id="1.10.10.60">
    <property type="entry name" value="Homeodomain-like"/>
    <property type="match status" value="1"/>
</dbReference>
<dbReference type="PANTHER" id="PTHR45793:SF5">
    <property type="entry name" value="HOMEOTIC PROTEIN OCELLILESS"/>
    <property type="match status" value="1"/>
</dbReference>
<feature type="region of interest" description="Disordered" evidence="8">
    <location>
        <begin position="118"/>
        <end position="145"/>
    </location>
</feature>
<gene>
    <name evidence="10" type="ORF">DPMN_064468</name>
</gene>
<keyword evidence="4 6" id="KW-0371">Homeobox</keyword>
<evidence type="ECO:0000256" key="6">
    <source>
        <dbReference type="PROSITE-ProRule" id="PRU00108"/>
    </source>
</evidence>
<evidence type="ECO:0000313" key="11">
    <source>
        <dbReference type="Proteomes" id="UP000828390"/>
    </source>
</evidence>
<evidence type="ECO:0000256" key="4">
    <source>
        <dbReference type="ARBA" id="ARBA00023155"/>
    </source>
</evidence>
<evidence type="ECO:0000256" key="5">
    <source>
        <dbReference type="ARBA" id="ARBA00023242"/>
    </source>
</evidence>
<dbReference type="PROSITE" id="PS50071">
    <property type="entry name" value="HOMEOBOX_2"/>
    <property type="match status" value="1"/>
</dbReference>
<dbReference type="CDD" id="cd00086">
    <property type="entry name" value="homeodomain"/>
    <property type="match status" value="1"/>
</dbReference>
<dbReference type="InterPro" id="IPR001356">
    <property type="entry name" value="HD"/>
</dbReference>
<dbReference type="Pfam" id="PF00046">
    <property type="entry name" value="Homeodomain"/>
    <property type="match status" value="1"/>
</dbReference>
<feature type="domain" description="Homeobox" evidence="9">
    <location>
        <begin position="139"/>
        <end position="199"/>
    </location>
</feature>
<sequence>MDVKAYESAGYMLTGYNNNNNNINHGHASIHPEFNDDNSSTSSGMSSKESSSPAAAGVRTTGSSPAEYREYTPAQTEYSMFTQHHSVPYHTQGQNMPMCFPSVYQNYNPIGCSPNAEALKTNTGSGASRQEPYPTRNSKKQRRERITFSKTQLDILETLFTKTQYPDAFMREEVAKKIDISENRVLVWFKNRRAKCRNQDESKCANANGEPSGRATKKPFRLPNGASNVQAANSQHGNAQRVNYVTKGQVSTTAMWNPSATAASEWNRSDTNLPVSNTFIGAYGGAYTSAMFHNNGHGLTGSQDPEMLSEYNYVYSSVPFKGAYSHDDIRGIQHSGQQWMEA</sequence>
<feature type="region of interest" description="Disordered" evidence="8">
    <location>
        <begin position="24"/>
        <end position="67"/>
    </location>
</feature>
<organism evidence="10 11">
    <name type="scientific">Dreissena polymorpha</name>
    <name type="common">Zebra mussel</name>
    <name type="synonym">Mytilus polymorpha</name>
    <dbReference type="NCBI Taxonomy" id="45954"/>
    <lineage>
        <taxon>Eukaryota</taxon>
        <taxon>Metazoa</taxon>
        <taxon>Spiralia</taxon>
        <taxon>Lophotrochozoa</taxon>
        <taxon>Mollusca</taxon>
        <taxon>Bivalvia</taxon>
        <taxon>Autobranchia</taxon>
        <taxon>Heteroconchia</taxon>
        <taxon>Euheterodonta</taxon>
        <taxon>Imparidentia</taxon>
        <taxon>Neoheterodontei</taxon>
        <taxon>Myida</taxon>
        <taxon>Dreissenoidea</taxon>
        <taxon>Dreissenidae</taxon>
        <taxon>Dreissena</taxon>
    </lineage>
</organism>
<dbReference type="PANTHER" id="PTHR45793">
    <property type="entry name" value="HOMEOBOX PROTEIN"/>
    <property type="match status" value="1"/>
</dbReference>
<evidence type="ECO:0000256" key="2">
    <source>
        <dbReference type="ARBA" id="ARBA00022473"/>
    </source>
</evidence>
<dbReference type="GO" id="GO:0000981">
    <property type="term" value="F:DNA-binding transcription factor activity, RNA polymerase II-specific"/>
    <property type="evidence" value="ECO:0007669"/>
    <property type="project" value="TreeGrafter"/>
</dbReference>
<reference evidence="10" key="1">
    <citation type="journal article" date="2019" name="bioRxiv">
        <title>The Genome of the Zebra Mussel, Dreissena polymorpha: A Resource for Invasive Species Research.</title>
        <authorList>
            <person name="McCartney M.A."/>
            <person name="Auch B."/>
            <person name="Kono T."/>
            <person name="Mallez S."/>
            <person name="Zhang Y."/>
            <person name="Obille A."/>
            <person name="Becker A."/>
            <person name="Abrahante J.E."/>
            <person name="Garbe J."/>
            <person name="Badalamenti J.P."/>
            <person name="Herman A."/>
            <person name="Mangelson H."/>
            <person name="Liachko I."/>
            <person name="Sullivan S."/>
            <person name="Sone E.D."/>
            <person name="Koren S."/>
            <person name="Silverstein K.A.T."/>
            <person name="Beckman K.B."/>
            <person name="Gohl D.M."/>
        </authorList>
    </citation>
    <scope>NUCLEOTIDE SEQUENCE</scope>
    <source>
        <strain evidence="10">Duluth1</strain>
        <tissue evidence="10">Whole animal</tissue>
    </source>
</reference>
<protein>
    <recommendedName>
        <fullName evidence="9">Homeobox domain-containing protein</fullName>
    </recommendedName>
</protein>
<feature type="DNA-binding region" description="Homeobox" evidence="6">
    <location>
        <begin position="141"/>
        <end position="200"/>
    </location>
</feature>
<keyword evidence="3 6" id="KW-0238">DNA-binding</keyword>
<evidence type="ECO:0000313" key="10">
    <source>
        <dbReference type="EMBL" id="KAH3721539.1"/>
    </source>
</evidence>
<proteinExistence type="predicted"/>
<evidence type="ECO:0000256" key="1">
    <source>
        <dbReference type="ARBA" id="ARBA00004123"/>
    </source>
</evidence>
<dbReference type="GO" id="GO:0000978">
    <property type="term" value="F:RNA polymerase II cis-regulatory region sequence-specific DNA binding"/>
    <property type="evidence" value="ECO:0007669"/>
    <property type="project" value="TreeGrafter"/>
</dbReference>
<keyword evidence="11" id="KW-1185">Reference proteome</keyword>
<evidence type="ECO:0000259" key="9">
    <source>
        <dbReference type="PROSITE" id="PS50071"/>
    </source>
</evidence>
<accession>A0A9D4CD84</accession>
<evidence type="ECO:0000256" key="7">
    <source>
        <dbReference type="RuleBase" id="RU000682"/>
    </source>
</evidence>
<comment type="subcellular location">
    <subcellularLocation>
        <location evidence="1 6 7">Nucleus</location>
    </subcellularLocation>
</comment>
<dbReference type="InterPro" id="IPR009057">
    <property type="entry name" value="Homeodomain-like_sf"/>
</dbReference>
<evidence type="ECO:0000256" key="3">
    <source>
        <dbReference type="ARBA" id="ARBA00023125"/>
    </source>
</evidence>
<reference evidence="10" key="2">
    <citation type="submission" date="2020-11" db="EMBL/GenBank/DDBJ databases">
        <authorList>
            <person name="McCartney M.A."/>
            <person name="Auch B."/>
            <person name="Kono T."/>
            <person name="Mallez S."/>
            <person name="Becker A."/>
            <person name="Gohl D.M."/>
            <person name="Silverstein K.A.T."/>
            <person name="Koren S."/>
            <person name="Bechman K.B."/>
            <person name="Herman A."/>
            <person name="Abrahante J.E."/>
            <person name="Garbe J."/>
        </authorList>
    </citation>
    <scope>NUCLEOTIDE SEQUENCE</scope>
    <source>
        <strain evidence="10">Duluth1</strain>
        <tissue evidence="10">Whole animal</tissue>
    </source>
</reference>
<keyword evidence="5 6" id="KW-0539">Nucleus</keyword>
<dbReference type="AlphaFoldDB" id="A0A9D4CD84"/>
<dbReference type="SUPFAM" id="SSF46689">
    <property type="entry name" value="Homeodomain-like"/>
    <property type="match status" value="1"/>
</dbReference>
<keyword evidence="2" id="KW-0217">Developmental protein</keyword>
<dbReference type="OrthoDB" id="6159439at2759"/>
<name>A0A9D4CD84_DREPO</name>
<dbReference type="SMART" id="SM00389">
    <property type="entry name" value="HOX"/>
    <property type="match status" value="1"/>
</dbReference>
<dbReference type="GO" id="GO:0005634">
    <property type="term" value="C:nucleus"/>
    <property type="evidence" value="ECO:0007669"/>
    <property type="project" value="UniProtKB-SubCell"/>
</dbReference>
<dbReference type="Proteomes" id="UP000828390">
    <property type="component" value="Unassembled WGS sequence"/>
</dbReference>
<feature type="compositionally biased region" description="Low complexity" evidence="8">
    <location>
        <begin position="39"/>
        <end position="52"/>
    </location>
</feature>
<evidence type="ECO:0000256" key="8">
    <source>
        <dbReference type="SAM" id="MobiDB-lite"/>
    </source>
</evidence>
<comment type="caution">
    <text evidence="10">The sequence shown here is derived from an EMBL/GenBank/DDBJ whole genome shotgun (WGS) entry which is preliminary data.</text>
</comment>
<dbReference type="EMBL" id="JAIWYP010000013">
    <property type="protein sequence ID" value="KAH3721539.1"/>
    <property type="molecule type" value="Genomic_DNA"/>
</dbReference>